<gene>
    <name evidence="9" type="ORF">KHLLAP_LOCUS6161</name>
</gene>
<keyword evidence="7 8" id="KW-0472">Membrane</keyword>
<dbReference type="InterPro" id="IPR051911">
    <property type="entry name" value="SDR_oxidoreductase"/>
</dbReference>
<feature type="transmembrane region" description="Helical" evidence="8">
    <location>
        <begin position="214"/>
        <end position="234"/>
    </location>
</feature>
<dbReference type="EMBL" id="CAUWAG010000007">
    <property type="protein sequence ID" value="CAJ2505693.1"/>
    <property type="molecule type" value="Genomic_DNA"/>
</dbReference>
<feature type="transmembrane region" description="Helical" evidence="8">
    <location>
        <begin position="255"/>
        <end position="276"/>
    </location>
</feature>
<evidence type="ECO:0000256" key="6">
    <source>
        <dbReference type="ARBA" id="ARBA00023002"/>
    </source>
</evidence>
<dbReference type="InterPro" id="IPR002347">
    <property type="entry name" value="SDR_fam"/>
</dbReference>
<dbReference type="CDD" id="cd13965">
    <property type="entry name" value="PT_UbiA_3"/>
    <property type="match status" value="1"/>
</dbReference>
<keyword evidence="10" id="KW-1185">Reference proteome</keyword>
<dbReference type="PRINTS" id="PR00080">
    <property type="entry name" value="SDRFAMILY"/>
</dbReference>
<comment type="caution">
    <text evidence="9">The sequence shown here is derived from an EMBL/GenBank/DDBJ whole genome shotgun (WGS) entry which is preliminary data.</text>
</comment>
<dbReference type="InterPro" id="IPR020904">
    <property type="entry name" value="Sc_DH/Rdtase_CS"/>
</dbReference>
<dbReference type="PROSITE" id="PS00061">
    <property type="entry name" value="ADH_SHORT"/>
    <property type="match status" value="1"/>
</dbReference>
<evidence type="ECO:0000256" key="7">
    <source>
        <dbReference type="ARBA" id="ARBA00023136"/>
    </source>
</evidence>
<reference evidence="9" key="1">
    <citation type="submission" date="2023-10" db="EMBL/GenBank/DDBJ databases">
        <authorList>
            <person name="Hackl T."/>
        </authorList>
    </citation>
    <scope>NUCLEOTIDE SEQUENCE</scope>
</reference>
<dbReference type="PANTHER" id="PTHR43976">
    <property type="entry name" value="SHORT CHAIN DEHYDROGENASE"/>
    <property type="match status" value="1"/>
</dbReference>
<dbReference type="PANTHER" id="PTHR43976:SF16">
    <property type="entry name" value="SHORT-CHAIN DEHYDROGENASE_REDUCTASE FAMILY PROTEIN"/>
    <property type="match status" value="1"/>
</dbReference>
<evidence type="ECO:0000313" key="10">
    <source>
        <dbReference type="Proteomes" id="UP001295740"/>
    </source>
</evidence>
<dbReference type="GO" id="GO:0016491">
    <property type="term" value="F:oxidoreductase activity"/>
    <property type="evidence" value="ECO:0007669"/>
    <property type="project" value="UniProtKB-KW"/>
</dbReference>
<protein>
    <submittedName>
        <fullName evidence="9">Uu.00g130870.m01.CDS01</fullName>
    </submittedName>
</protein>
<dbReference type="AlphaFoldDB" id="A0AAI8VIQ1"/>
<dbReference type="GO" id="GO:0016765">
    <property type="term" value="F:transferase activity, transferring alkyl or aryl (other than methyl) groups"/>
    <property type="evidence" value="ECO:0007669"/>
    <property type="project" value="InterPro"/>
</dbReference>
<organism evidence="9 10">
    <name type="scientific">Anthostomella pinea</name>
    <dbReference type="NCBI Taxonomy" id="933095"/>
    <lineage>
        <taxon>Eukaryota</taxon>
        <taxon>Fungi</taxon>
        <taxon>Dikarya</taxon>
        <taxon>Ascomycota</taxon>
        <taxon>Pezizomycotina</taxon>
        <taxon>Sordariomycetes</taxon>
        <taxon>Xylariomycetidae</taxon>
        <taxon>Xylariales</taxon>
        <taxon>Xylariaceae</taxon>
        <taxon>Anthostomella</taxon>
    </lineage>
</organism>
<keyword evidence="3 8" id="KW-0812">Transmembrane</keyword>
<dbReference type="InterPro" id="IPR036291">
    <property type="entry name" value="NAD(P)-bd_dom_sf"/>
</dbReference>
<dbReference type="Pfam" id="PF01040">
    <property type="entry name" value="UbiA"/>
    <property type="match status" value="1"/>
</dbReference>
<keyword evidence="4" id="KW-0521">NADP</keyword>
<comment type="subcellular location">
    <subcellularLocation>
        <location evidence="1">Membrane</location>
        <topology evidence="1">Multi-pass membrane protein</topology>
    </subcellularLocation>
</comment>
<evidence type="ECO:0000256" key="3">
    <source>
        <dbReference type="ARBA" id="ARBA00022692"/>
    </source>
</evidence>
<dbReference type="GO" id="GO:0016020">
    <property type="term" value="C:membrane"/>
    <property type="evidence" value="ECO:0007669"/>
    <property type="project" value="UniProtKB-SubCell"/>
</dbReference>
<evidence type="ECO:0000256" key="2">
    <source>
        <dbReference type="ARBA" id="ARBA00006484"/>
    </source>
</evidence>
<name>A0AAI8VIQ1_9PEZI</name>
<evidence type="ECO:0000256" key="4">
    <source>
        <dbReference type="ARBA" id="ARBA00022857"/>
    </source>
</evidence>
<keyword evidence="5 8" id="KW-1133">Transmembrane helix</keyword>
<comment type="similarity">
    <text evidence="2">Belongs to the short-chain dehydrogenases/reductases (SDR) family.</text>
</comment>
<keyword evidence="6" id="KW-0560">Oxidoreductase</keyword>
<dbReference type="Pfam" id="PF00106">
    <property type="entry name" value="adh_short"/>
    <property type="match status" value="1"/>
</dbReference>
<evidence type="ECO:0000256" key="8">
    <source>
        <dbReference type="SAM" id="Phobius"/>
    </source>
</evidence>
<dbReference type="InterPro" id="IPR000537">
    <property type="entry name" value="UbiA_prenyltransferase"/>
</dbReference>
<dbReference type="PRINTS" id="PR00081">
    <property type="entry name" value="GDHRDH"/>
</dbReference>
<dbReference type="SUPFAM" id="SSF51735">
    <property type="entry name" value="NAD(P)-binding Rossmann-fold domains"/>
    <property type="match status" value="1"/>
</dbReference>
<dbReference type="Gene3D" id="3.40.50.720">
    <property type="entry name" value="NAD(P)-binding Rossmann-like Domain"/>
    <property type="match status" value="1"/>
</dbReference>
<evidence type="ECO:0000256" key="1">
    <source>
        <dbReference type="ARBA" id="ARBA00004141"/>
    </source>
</evidence>
<feature type="transmembrane region" description="Helical" evidence="8">
    <location>
        <begin position="282"/>
        <end position="300"/>
    </location>
</feature>
<sequence length="588" mass="64006">MHGLTPVGSDAVAATSTGAQKEMKRGYQPESRTMWFHLQTMYIFTKGDFKSVVMPQSVFAIAAAIARSDLGTAATDHQFGISHIAWRLSLMVSWLWIHLLIEDISNQRLPGSVVEDSVNKSWRPMPSGRLTFGESQQILRFLVVFAAIASLLLGCFEPSLLMLVLIWLYNDLDGGNASPWQRNVLNAMGLSCFGWGAFTTLTADKGGLEGKEWLRGWAVLMAVVIMTTIHAQDFPDLAGDAARGRITIPLRYGEAWARGALASFTLLWSGICLTYWNVDTTFVWLTVLGLGVAIAFTTLFRQQRQADEVVWRLCGFGEAFVRKLRAAGDNVIATGRNAEMKLAHLKDTGAAIFDLDVSAAPDVIKAKIDQAWDLYPNGIDVVVNNAGYVLTGAVEEILPEEMENILKTNLMGPFNITQAILPKLRSKGQGTLCYVGSQAGWHGDASAGGYCTSKFAVEGMVECLSKELALIAPGIKVLLVEPGYCTTRAFSNINYVPSRVSEYAAFNAGSRAYAESVIGNEPGDKDVAVDRMIELVKGTGMAAGKTIPLRVPLGSDGWGKVKAKCEETLQICEDWREVAASIDIPRST</sequence>
<accession>A0AAI8VIQ1</accession>
<dbReference type="Proteomes" id="UP001295740">
    <property type="component" value="Unassembled WGS sequence"/>
</dbReference>
<evidence type="ECO:0000313" key="9">
    <source>
        <dbReference type="EMBL" id="CAJ2505693.1"/>
    </source>
</evidence>
<feature type="transmembrane region" description="Helical" evidence="8">
    <location>
        <begin position="138"/>
        <end position="169"/>
    </location>
</feature>
<evidence type="ECO:0000256" key="5">
    <source>
        <dbReference type="ARBA" id="ARBA00022989"/>
    </source>
</evidence>
<proteinExistence type="inferred from homology"/>